<feature type="region of interest" description="Disordered" evidence="6">
    <location>
        <begin position="206"/>
        <end position="228"/>
    </location>
</feature>
<reference evidence="8" key="1">
    <citation type="journal article" date="2021" name="Open Biol.">
        <title>Shared evolutionary footprints suggest mitochondrial oxidative damage underlies multiple complex I losses in fungi.</title>
        <authorList>
            <person name="Schikora-Tamarit M.A."/>
            <person name="Marcet-Houben M."/>
            <person name="Nosek J."/>
            <person name="Gabaldon T."/>
        </authorList>
    </citation>
    <scope>NUCLEOTIDE SEQUENCE</scope>
    <source>
        <strain evidence="8">CBS6341</strain>
    </source>
</reference>
<feature type="region of interest" description="Disordered" evidence="6">
    <location>
        <begin position="24"/>
        <end position="44"/>
    </location>
</feature>
<organism evidence="8 9">
    <name type="scientific">Wickerhamomyces mucosus</name>
    <dbReference type="NCBI Taxonomy" id="1378264"/>
    <lineage>
        <taxon>Eukaryota</taxon>
        <taxon>Fungi</taxon>
        <taxon>Dikarya</taxon>
        <taxon>Ascomycota</taxon>
        <taxon>Saccharomycotina</taxon>
        <taxon>Saccharomycetes</taxon>
        <taxon>Phaffomycetales</taxon>
        <taxon>Wickerhamomycetaceae</taxon>
        <taxon>Wickerhamomyces</taxon>
    </lineage>
</organism>
<feature type="region of interest" description="Disordered" evidence="6">
    <location>
        <begin position="117"/>
        <end position="147"/>
    </location>
</feature>
<keyword evidence="9" id="KW-1185">Reference proteome</keyword>
<accession>A0A9P8PQJ5</accession>
<dbReference type="GO" id="GO:0005777">
    <property type="term" value="C:peroxisome"/>
    <property type="evidence" value="ECO:0007669"/>
    <property type="project" value="UniProtKB-SubCell"/>
</dbReference>
<dbReference type="Gene3D" id="6.10.280.230">
    <property type="match status" value="1"/>
</dbReference>
<evidence type="ECO:0000256" key="3">
    <source>
        <dbReference type="ARBA" id="ARBA00022490"/>
    </source>
</evidence>
<evidence type="ECO:0000256" key="6">
    <source>
        <dbReference type="SAM" id="MobiDB-lite"/>
    </source>
</evidence>
<protein>
    <recommendedName>
        <fullName evidence="7">PEX18/PEX21 C-terminal domain-containing protein</fullName>
    </recommendedName>
</protein>
<feature type="domain" description="PEX18/PEX21 C-terminal" evidence="7">
    <location>
        <begin position="225"/>
        <end position="273"/>
    </location>
</feature>
<reference evidence="8" key="2">
    <citation type="submission" date="2021-01" db="EMBL/GenBank/DDBJ databases">
        <authorList>
            <person name="Schikora-Tamarit M.A."/>
        </authorList>
    </citation>
    <scope>NUCLEOTIDE SEQUENCE</scope>
    <source>
        <strain evidence="8">CBS6341</strain>
    </source>
</reference>
<comment type="subcellular location">
    <subcellularLocation>
        <location evidence="2">Cytoplasm</location>
    </subcellularLocation>
    <subcellularLocation>
        <location evidence="1">Peroxisome</location>
    </subcellularLocation>
</comment>
<keyword evidence="5" id="KW-0576">Peroxisome</keyword>
<evidence type="ECO:0000256" key="1">
    <source>
        <dbReference type="ARBA" id="ARBA00004275"/>
    </source>
</evidence>
<keyword evidence="4" id="KW-0832">Ubl conjugation</keyword>
<evidence type="ECO:0000256" key="4">
    <source>
        <dbReference type="ARBA" id="ARBA00022843"/>
    </source>
</evidence>
<dbReference type="EMBL" id="JAEUBF010000637">
    <property type="protein sequence ID" value="KAH3676391.1"/>
    <property type="molecule type" value="Genomic_DNA"/>
</dbReference>
<evidence type="ECO:0000313" key="8">
    <source>
        <dbReference type="EMBL" id="KAH3676391.1"/>
    </source>
</evidence>
<dbReference type="Proteomes" id="UP000769528">
    <property type="component" value="Unassembled WGS sequence"/>
</dbReference>
<feature type="compositionally biased region" description="Polar residues" evidence="6">
    <location>
        <begin position="118"/>
        <end position="147"/>
    </location>
</feature>
<comment type="caution">
    <text evidence="8">The sequence shown here is derived from an EMBL/GenBank/DDBJ whole genome shotgun (WGS) entry which is preliminary data.</text>
</comment>
<dbReference type="InterPro" id="IPR056940">
    <property type="entry name" value="PEX18_PEX21_C"/>
</dbReference>
<name>A0A9P8PQJ5_9ASCO</name>
<dbReference type="OrthoDB" id="5407351at2759"/>
<gene>
    <name evidence="8" type="ORF">WICMUC_002022</name>
</gene>
<proteinExistence type="predicted"/>
<evidence type="ECO:0000259" key="7">
    <source>
        <dbReference type="Pfam" id="PF25098"/>
    </source>
</evidence>
<sequence>MSDCGPINPLQKVANHISLDRSLQQDNLSGPSSNRNHNQQISSLGQSHQLDLEFQKHTNSTQFHLQNSFNQNHSHAIAIGDKSQIFHQQPSLQSTPGGWANDFAKLSLNAKARPKLRQTPQMKWNEQSLDSQRLSSQPIQQRHDQSFSSAAFNPSIINGPRMLLNQTNTLQNQGIMTEHQELHHLEHIQSALDEQFFELERQLHLKPVPKPPKKDQNEEISKKQNLQFQQTARDISNVMESHVSQQTEKFKKSQFLKLMQSISVGDVELNEDETKLINKDGEDIHEANESFLPDPLEGLNAEDLKSPFEAAQKVSVHHNDEPYNWDEAYEDYRNDDTSF</sequence>
<keyword evidence="3" id="KW-0963">Cytoplasm</keyword>
<feature type="compositionally biased region" description="Basic and acidic residues" evidence="6">
    <location>
        <begin position="212"/>
        <end position="222"/>
    </location>
</feature>
<dbReference type="Pfam" id="PF25098">
    <property type="entry name" value="PEX18_PEX21_C"/>
    <property type="match status" value="1"/>
</dbReference>
<evidence type="ECO:0000256" key="2">
    <source>
        <dbReference type="ARBA" id="ARBA00004496"/>
    </source>
</evidence>
<evidence type="ECO:0000256" key="5">
    <source>
        <dbReference type="ARBA" id="ARBA00023140"/>
    </source>
</evidence>
<dbReference type="AlphaFoldDB" id="A0A9P8PQJ5"/>
<evidence type="ECO:0000313" key="9">
    <source>
        <dbReference type="Proteomes" id="UP000769528"/>
    </source>
</evidence>